<dbReference type="Pfam" id="PF00041">
    <property type="entry name" value="fn3"/>
    <property type="match status" value="6"/>
</dbReference>
<dbReference type="InterPro" id="IPR013098">
    <property type="entry name" value="Ig_I-set"/>
</dbReference>
<feature type="domain" description="Ig-like" evidence="6">
    <location>
        <begin position="117"/>
        <end position="207"/>
    </location>
</feature>
<feature type="compositionally biased region" description="Basic and acidic residues" evidence="4">
    <location>
        <begin position="743"/>
        <end position="798"/>
    </location>
</feature>
<dbReference type="GO" id="GO:0045214">
    <property type="term" value="P:sarcomere organization"/>
    <property type="evidence" value="ECO:0007669"/>
    <property type="project" value="TreeGrafter"/>
</dbReference>
<feature type="compositionally biased region" description="Basic and acidic residues" evidence="4">
    <location>
        <begin position="829"/>
        <end position="847"/>
    </location>
</feature>
<keyword evidence="3" id="KW-0393">Immunoglobulin domain</keyword>
<feature type="domain" description="Fibronectin type-III" evidence="7">
    <location>
        <begin position="2299"/>
        <end position="2396"/>
    </location>
</feature>
<dbReference type="FunFam" id="2.60.40.10:FF:000032">
    <property type="entry name" value="palladin isoform X1"/>
    <property type="match status" value="1"/>
</dbReference>
<dbReference type="FunFam" id="2.60.40.10:FF:002083">
    <property type="entry name" value="Protein CBR-UNC-22"/>
    <property type="match status" value="1"/>
</dbReference>
<dbReference type="InterPro" id="IPR007110">
    <property type="entry name" value="Ig-like_dom"/>
</dbReference>
<evidence type="ECO:0000259" key="6">
    <source>
        <dbReference type="PROSITE" id="PS50835"/>
    </source>
</evidence>
<evidence type="ECO:0000313" key="9">
    <source>
        <dbReference type="Proteomes" id="UP001487740"/>
    </source>
</evidence>
<gene>
    <name evidence="8" type="ORF">O3P69_000102</name>
</gene>
<dbReference type="SMART" id="SM00060">
    <property type="entry name" value="FN3"/>
    <property type="match status" value="6"/>
</dbReference>
<dbReference type="PROSITE" id="PS50835">
    <property type="entry name" value="IG_LIKE"/>
    <property type="match status" value="8"/>
</dbReference>
<feature type="compositionally biased region" description="Basic and acidic residues" evidence="4">
    <location>
        <begin position="1057"/>
        <end position="1074"/>
    </location>
</feature>
<dbReference type="PROSITE" id="PS50853">
    <property type="entry name" value="FN3"/>
    <property type="match status" value="6"/>
</dbReference>
<dbReference type="InterPro" id="IPR050964">
    <property type="entry name" value="Striated_Muscle_Regulatory"/>
</dbReference>
<dbReference type="FunFam" id="2.60.40.10:FF:000056">
    <property type="entry name" value="twitchin isoform X4"/>
    <property type="match status" value="3"/>
</dbReference>
<name>A0AAW0UVK6_SCYPA</name>
<dbReference type="SUPFAM" id="SSF48726">
    <property type="entry name" value="Immunoglobulin"/>
    <property type="match status" value="15"/>
</dbReference>
<feature type="region of interest" description="Disordered" evidence="4">
    <location>
        <begin position="906"/>
        <end position="1085"/>
    </location>
</feature>
<dbReference type="SMART" id="SM00409">
    <property type="entry name" value="IG"/>
    <property type="match status" value="14"/>
</dbReference>
<proteinExistence type="predicted"/>
<keyword evidence="5" id="KW-0472">Membrane</keyword>
<feature type="domain" description="Ig-like" evidence="6">
    <location>
        <begin position="545"/>
        <end position="637"/>
    </location>
</feature>
<accession>A0AAW0UVK6</accession>
<dbReference type="InterPro" id="IPR003961">
    <property type="entry name" value="FN3_dom"/>
</dbReference>
<feature type="compositionally biased region" description="Basic and acidic residues" evidence="4">
    <location>
        <begin position="946"/>
        <end position="1006"/>
    </location>
</feature>
<feature type="domain" description="Ig-like" evidence="6">
    <location>
        <begin position="225"/>
        <end position="318"/>
    </location>
</feature>
<comment type="caution">
    <text evidence="8">The sequence shown here is derived from an EMBL/GenBank/DDBJ whole genome shotgun (WGS) entry which is preliminary data.</text>
</comment>
<reference evidence="8 9" key="1">
    <citation type="submission" date="2023-03" db="EMBL/GenBank/DDBJ databases">
        <title>High-quality genome of Scylla paramamosain provides insights in environmental adaptation.</title>
        <authorList>
            <person name="Zhang L."/>
        </authorList>
    </citation>
    <scope>NUCLEOTIDE SEQUENCE [LARGE SCALE GENOMIC DNA]</scope>
    <source>
        <strain evidence="8">LZ_2023a</strain>
        <tissue evidence="8">Muscle</tissue>
    </source>
</reference>
<dbReference type="Proteomes" id="UP001487740">
    <property type="component" value="Unassembled WGS sequence"/>
</dbReference>
<dbReference type="InterPro" id="IPR003599">
    <property type="entry name" value="Ig_sub"/>
</dbReference>
<feature type="domain" description="Fibronectin type-III" evidence="7">
    <location>
        <begin position="2103"/>
        <end position="2198"/>
    </location>
</feature>
<feature type="region of interest" description="Disordered" evidence="4">
    <location>
        <begin position="743"/>
        <end position="856"/>
    </location>
</feature>
<dbReference type="GO" id="GO:0031430">
    <property type="term" value="C:M band"/>
    <property type="evidence" value="ECO:0007669"/>
    <property type="project" value="TreeGrafter"/>
</dbReference>
<feature type="domain" description="Ig-like" evidence="6">
    <location>
        <begin position="328"/>
        <end position="427"/>
    </location>
</feature>
<feature type="compositionally biased region" description="Basic and acidic residues" evidence="4">
    <location>
        <begin position="906"/>
        <end position="938"/>
    </location>
</feature>
<feature type="domain" description="Ig-like" evidence="6">
    <location>
        <begin position="642"/>
        <end position="735"/>
    </location>
</feature>
<keyword evidence="9" id="KW-1185">Reference proteome</keyword>
<dbReference type="InterPro" id="IPR036116">
    <property type="entry name" value="FN3_sf"/>
</dbReference>
<evidence type="ECO:0000256" key="2">
    <source>
        <dbReference type="ARBA" id="ARBA00023157"/>
    </source>
</evidence>
<evidence type="ECO:0008006" key="10">
    <source>
        <dbReference type="Google" id="ProtNLM"/>
    </source>
</evidence>
<feature type="domain" description="Fibronectin type-III" evidence="7">
    <location>
        <begin position="1682"/>
        <end position="1789"/>
    </location>
</feature>
<feature type="region of interest" description="Disordered" evidence="4">
    <location>
        <begin position="2081"/>
        <end position="2104"/>
    </location>
</feature>
<dbReference type="InterPro" id="IPR013783">
    <property type="entry name" value="Ig-like_fold"/>
</dbReference>
<feature type="domain" description="Ig-like" evidence="6">
    <location>
        <begin position="440"/>
        <end position="533"/>
    </location>
</feature>
<dbReference type="EMBL" id="JARAKH010000005">
    <property type="protein sequence ID" value="KAK8403760.1"/>
    <property type="molecule type" value="Genomic_DNA"/>
</dbReference>
<dbReference type="CDD" id="cd00063">
    <property type="entry name" value="FN3"/>
    <property type="match status" value="6"/>
</dbReference>
<evidence type="ECO:0000259" key="7">
    <source>
        <dbReference type="PROSITE" id="PS50853"/>
    </source>
</evidence>
<dbReference type="PANTHER" id="PTHR13817:SF151">
    <property type="entry name" value="TITIN"/>
    <property type="match status" value="1"/>
</dbReference>
<keyword evidence="1" id="KW-0677">Repeat</keyword>
<keyword evidence="5" id="KW-0812">Transmembrane</keyword>
<dbReference type="PANTHER" id="PTHR13817">
    <property type="entry name" value="TITIN"/>
    <property type="match status" value="1"/>
</dbReference>
<feature type="domain" description="Fibronectin type-III" evidence="7">
    <location>
        <begin position="2402"/>
        <end position="2506"/>
    </location>
</feature>
<feature type="domain" description="Ig-like" evidence="6">
    <location>
        <begin position="1416"/>
        <end position="1502"/>
    </location>
</feature>
<sequence length="2549" mass="288087">MGDNFAPSFTKKPKLRQEDDGNKLIFDCQLSANPKPEIAWFRGEEQVRESSRITITLRSGAKNTHDVQLILDDVEEEDAGLYKVKAKNKYGEVSASINLNFSPVEEPPERQIDGLAPTFAKKPVIKQEDGGKHIKFECRVIADPQPTITWYRDGVKVQESARCKVIIEKDEKSYYVTMPLMNVTVEDAGKYKVTAKNELGESSASISLNFDTDDTTLPKKDGVKPTFTERPSIRQSDDGNSVIFSCKCVGDPPPTVVWEFKGKKVREDSRHVMKVEKDGKVNYLVSMTITSVTNADEGEYKAIASNKIGEGVATMNLNFEGKTEDDKPKVPDARAPRFPKKPVIRQEGDKLVMECVLEANPEPEITWFKGTETIKEQGRISMYKKICERDTYIVSIVISKPEASDGGQWRCNAFNPHGDSNANISLNFEKGKIVPEGFAPTFLDKPSIIPNETGTMITMKVRCKAKPQPTVEWFKNGELVIAGKRLVVREHKVSSEMFEYSCIVKDPCADDAGKYKCIAMNHFGEATANVNLNIEAEPEPKGQAPVFVEKPTIKFEEKAGRVLMEALVRADPKPTSTWSKNGKQLDASRVTATVTLEKEELYRIRLVLRKPQPTDGGVYKCNIKNEFGELNANLNLNIEVAPTIKRQPKVISIINRRVLIECVIMSTSKPACNWFRDTTKVKLDTRHCININEESEGKYVVQMEMIRAERTDCGSYKLVAKNEKGETTSNTVELTEIMLEEKKKEEVKEEKKEEKEEDKPKKKPEEAPKKKEEAPQKKDEAPEKKESPEKKDKPEENPQPKPKPKRRILPKPEEKHEMFNVSLKKVKPKEKEEKEEAQQAELRKVSGQEEQLGLKGDKAKLRKYSAKEEEMKLMEAEKIKLEKYEAKEKQAKLEAEKLSLEKAQKMKAEETKVQEVDKLKTKKLSVKEQKAAEEEERAKLKRGKGKLPDGTEEMEKVDLKKVERAKVEEEAKKGKMELQKPKIVEPKPSDAPKIEVSKERTPERRGSTAAGSGPPSRRGSLIPPEDGAGGRRPSLIIADEAGKLKPGEQAVKQRRRPSQDVRRPSMQDDEKMDKPSTPLKARGGPAPAIVDVQQKYTAVEDQNGYIDLVVEGEPPFKIKFLKGGITEIVEGGRYKIHTEGETNTVTLCIRKTKPNDEGRYSVNVTNAHGEDSAEMDFYVSDASGMDFRAMLKKKKYAKWKRDNEDPDWGELKEAEKEIKPQLRKVERKQESWIKPLVDLTVKEGKEKMAKFEGEFSKKESKPKWFFKKDELFPGSKYKFKSEVGVHSLIISKPTVEDMGRYSVECMGISCSAILTVQEPDPDYKFVRPLPKKTSCYTTKEATLEAQVNSHKAIVHWYYGDTKIEDNEKYETYKDMTGTVRLTIKKASKKDKGKYTAKIFRCEKEVSETTLSVVDQPFKFTKTLKSRTVTENHKVVLECEVDEAEAPVEWFYGDKKLTPDTKGIKIMKDGRKRQLVFKSIAMEDAGNYTCRTNADETACETIVQFENKFKKPLQDQMTYERQPATFEVELGEEVKPGDNFEIVKNGAVHKLIIKEAAMDHEGEIKAVCGNLETSCQLSVGEGEKPPSIKPEEPIEGPVSKPLTFDVPYTIPGVRISKVDAKLLKDGKPMSPKEVEIKVMDKKVVYTIKKPSRDQTGKYTIKMSNKAGSSTKDVKINMQDKPSPPTNFEVSEIFSTSCVLTFAPPKDDGGLPLTYYTIERQDFAVKASHPRIWERTGGWSQVAEIPADEPLRFKCEDLENKKQYKFKITVSNKLGASDPNVHPKVILAKDPWDEPGKILHVEVTDWGPDHADLRWSRPESDGGAPITGYVIEYRDRFSDWAMGHEIQGDVLEGTIPGLKEGNQYEFRIRAVNKAGPGEPSDPTKPIQAKHRFVKPYVINKEEFRNIVIKKTQLFKLDVRYAGEPEPTVIWKKDDKEILPDEEERLGDPYNCRRITIEQFERNTVLTLRKGVRQDTGKYKLCLVNSVGECEEEADVVILGKPMRPEGPLFPEEIRADHVKLKWKKPKDDGGLPIEGYVIEKMDLDTGAWVPAGEIGPDKQEFTVDGLTPKKKYKFRVKAVNKEGESEPLENDEPILARNPYDEPGRPGKPEIIDYDNTMVVLRWTPPEKDGGRPITHYHVEMKDKHSLEWKEVVQTKDTNCEAQVPGLKEGTIYSFRVRAANKAGVGEASEPTDNHKCKHKNLKPRIDRTNFKSVTIKVGRSHKWAVDYIGEPDPEVEWIFKESVVSSSDRINIENTDHHTEFSVTNAKRKDAGLYTLKIENRNGKDTETVELVVLGKPAKCQGPLDVSNIHDTGCTLKWEEPKDDGGLPIKEYEVEKMDLATGKWIRCGKCPGAVVPPFFNVEGLEPGHQYKFRVTAVNDEGDSEPLEADQAILAKNPFDVPKAPGRPEIIDYDNKSVDLKWTVPESDGGAPIMKYIVQKKDRYMPDWEAAAEVKQDVTKPLKPGDTVETKVGGLKHRAEYQFRVVAVNKAGNSPESEATDYHLVKHRAQHVSHVTRLLPEYPLHYLLPVTSVCYLAATCVYLLIVSGYVS</sequence>
<dbReference type="Gene3D" id="2.60.40.10">
    <property type="entry name" value="Immunoglobulins"/>
    <property type="match status" value="21"/>
</dbReference>
<dbReference type="InterPro" id="IPR036179">
    <property type="entry name" value="Ig-like_dom_sf"/>
</dbReference>
<evidence type="ECO:0000256" key="1">
    <source>
        <dbReference type="ARBA" id="ARBA00022737"/>
    </source>
</evidence>
<feature type="domain" description="Fibronectin type-III" evidence="7">
    <location>
        <begin position="1795"/>
        <end position="1889"/>
    </location>
</feature>
<dbReference type="FunFam" id="2.60.40.10:FF:000127">
    <property type="entry name" value="titin isoform X1"/>
    <property type="match status" value="1"/>
</dbReference>
<keyword evidence="2" id="KW-1015">Disulfide bond</keyword>
<evidence type="ECO:0000256" key="3">
    <source>
        <dbReference type="ARBA" id="ARBA00023319"/>
    </source>
</evidence>
<evidence type="ECO:0000256" key="5">
    <source>
        <dbReference type="SAM" id="Phobius"/>
    </source>
</evidence>
<evidence type="ECO:0000256" key="4">
    <source>
        <dbReference type="SAM" id="MobiDB-lite"/>
    </source>
</evidence>
<feature type="domain" description="Fibronectin type-III" evidence="7">
    <location>
        <begin position="2001"/>
        <end position="2097"/>
    </location>
</feature>
<evidence type="ECO:0000313" key="8">
    <source>
        <dbReference type="EMBL" id="KAK8403760.1"/>
    </source>
</evidence>
<dbReference type="SMART" id="SM00408">
    <property type="entry name" value="IGc2"/>
    <property type="match status" value="8"/>
</dbReference>
<feature type="domain" description="Ig-like" evidence="6">
    <location>
        <begin position="7"/>
        <end position="100"/>
    </location>
</feature>
<organism evidence="8 9">
    <name type="scientific">Scylla paramamosain</name>
    <name type="common">Mud crab</name>
    <dbReference type="NCBI Taxonomy" id="85552"/>
    <lineage>
        <taxon>Eukaryota</taxon>
        <taxon>Metazoa</taxon>
        <taxon>Ecdysozoa</taxon>
        <taxon>Arthropoda</taxon>
        <taxon>Crustacea</taxon>
        <taxon>Multicrustacea</taxon>
        <taxon>Malacostraca</taxon>
        <taxon>Eumalacostraca</taxon>
        <taxon>Eucarida</taxon>
        <taxon>Decapoda</taxon>
        <taxon>Pleocyemata</taxon>
        <taxon>Brachyura</taxon>
        <taxon>Eubrachyura</taxon>
        <taxon>Portunoidea</taxon>
        <taxon>Portunidae</taxon>
        <taxon>Portuninae</taxon>
        <taxon>Scylla</taxon>
    </lineage>
</organism>
<feature type="transmembrane region" description="Helical" evidence="5">
    <location>
        <begin position="2524"/>
        <end position="2548"/>
    </location>
</feature>
<dbReference type="InterPro" id="IPR003598">
    <property type="entry name" value="Ig_sub2"/>
</dbReference>
<dbReference type="FunFam" id="2.60.40.10:FF:000440">
    <property type="entry name" value="Bent, isoform C"/>
    <property type="match status" value="1"/>
</dbReference>
<protein>
    <recommendedName>
        <fullName evidence="10">Twitchin</fullName>
    </recommendedName>
</protein>
<dbReference type="FunFam" id="2.60.40.10:FF:000051">
    <property type="entry name" value="Uncharacterized protein, isoform J"/>
    <property type="match status" value="1"/>
</dbReference>
<dbReference type="SUPFAM" id="SSF49265">
    <property type="entry name" value="Fibronectin type III"/>
    <property type="match status" value="3"/>
</dbReference>
<keyword evidence="5" id="KW-1133">Transmembrane helix</keyword>
<dbReference type="PRINTS" id="PR00014">
    <property type="entry name" value="FNTYPEIII"/>
</dbReference>
<dbReference type="FunFam" id="2.60.40.10:FF:000097">
    <property type="entry name" value="Bent, isoform F"/>
    <property type="match status" value="5"/>
</dbReference>
<dbReference type="Pfam" id="PF07679">
    <property type="entry name" value="I-set"/>
    <property type="match status" value="12"/>
</dbReference>